<feature type="compositionally biased region" description="Basic and acidic residues" evidence="1">
    <location>
        <begin position="789"/>
        <end position="809"/>
    </location>
</feature>
<feature type="compositionally biased region" description="Low complexity" evidence="1">
    <location>
        <begin position="1271"/>
        <end position="1286"/>
    </location>
</feature>
<feature type="compositionally biased region" description="Basic and acidic residues" evidence="1">
    <location>
        <begin position="41"/>
        <end position="62"/>
    </location>
</feature>
<dbReference type="Proteomes" id="UP000053800">
    <property type="component" value="Unassembled WGS sequence"/>
</dbReference>
<feature type="region of interest" description="Disordered" evidence="1">
    <location>
        <begin position="746"/>
        <end position="768"/>
    </location>
</feature>
<feature type="region of interest" description="Disordered" evidence="1">
    <location>
        <begin position="627"/>
        <end position="686"/>
    </location>
</feature>
<feature type="compositionally biased region" description="Polar residues" evidence="1">
    <location>
        <begin position="129"/>
        <end position="141"/>
    </location>
</feature>
<feature type="compositionally biased region" description="Basic and acidic residues" evidence="1">
    <location>
        <begin position="114"/>
        <end position="127"/>
    </location>
</feature>
<protein>
    <submittedName>
        <fullName evidence="2">Uncharacterized protein</fullName>
    </submittedName>
</protein>
<feature type="compositionally biased region" description="Pro residues" evidence="1">
    <location>
        <begin position="18"/>
        <end position="28"/>
    </location>
</feature>
<dbReference type="EMBL" id="KN848902">
    <property type="protein sequence ID" value="KIR59033.1"/>
    <property type="molecule type" value="Genomic_DNA"/>
</dbReference>
<evidence type="ECO:0000313" key="3">
    <source>
        <dbReference type="Proteomes" id="UP000053800"/>
    </source>
</evidence>
<feature type="compositionally biased region" description="Basic and acidic residues" evidence="1">
    <location>
        <begin position="1313"/>
        <end position="1323"/>
    </location>
</feature>
<feature type="compositionally biased region" description="Basic and acidic residues" evidence="1">
    <location>
        <begin position="647"/>
        <end position="668"/>
    </location>
</feature>
<feature type="region of interest" description="Disordered" evidence="1">
    <location>
        <begin position="114"/>
        <end position="152"/>
    </location>
</feature>
<accession>A0ABR5B641</accession>
<feature type="compositionally biased region" description="Polar residues" evidence="1">
    <location>
        <begin position="1208"/>
        <end position="1224"/>
    </location>
</feature>
<feature type="region of interest" description="Disordered" evidence="1">
    <location>
        <begin position="1190"/>
        <end position="1224"/>
    </location>
</feature>
<feature type="compositionally biased region" description="Basic and acidic residues" evidence="1">
    <location>
        <begin position="232"/>
        <end position="266"/>
    </location>
</feature>
<feature type="compositionally biased region" description="Basic and acidic residues" evidence="1">
    <location>
        <begin position="677"/>
        <end position="686"/>
    </location>
</feature>
<evidence type="ECO:0000256" key="1">
    <source>
        <dbReference type="SAM" id="MobiDB-lite"/>
    </source>
</evidence>
<feature type="region of interest" description="Disordered" evidence="1">
    <location>
        <begin position="1265"/>
        <end position="1323"/>
    </location>
</feature>
<reference evidence="2 3" key="1">
    <citation type="submission" date="2015-01" db="EMBL/GenBank/DDBJ databases">
        <title>The Genome Sequence of Cryptococcus gattii CA1873.</title>
        <authorList>
            <consortium name="The Broad Institute Genomics Platform"/>
            <person name="Cuomo C."/>
            <person name="Litvintseva A."/>
            <person name="Chen Y."/>
            <person name="Heitman J."/>
            <person name="Sun S."/>
            <person name="Springer D."/>
            <person name="Dromer F."/>
            <person name="Young S."/>
            <person name="Zeng Q."/>
            <person name="Gargeya S."/>
            <person name="Abouelleil A."/>
            <person name="Alvarado L."/>
            <person name="Chapman S.B."/>
            <person name="Gainer-Dewar J."/>
            <person name="Goldberg J."/>
            <person name="Griggs A."/>
            <person name="Gujja S."/>
            <person name="Hansen M."/>
            <person name="Howarth C."/>
            <person name="Imamovic A."/>
            <person name="Larimer J."/>
            <person name="Murphy C."/>
            <person name="Naylor J."/>
            <person name="Pearson M."/>
            <person name="Priest M."/>
            <person name="Roberts A."/>
            <person name="Saif S."/>
            <person name="Shea T."/>
            <person name="Sykes S."/>
            <person name="Wortman J."/>
            <person name="Nusbaum C."/>
            <person name="Birren B."/>
        </authorList>
    </citation>
    <scope>NUCLEOTIDE SEQUENCE [LARGE SCALE GENOMIC DNA]</scope>
    <source>
        <strain evidence="2 3">CA1873</strain>
    </source>
</reference>
<gene>
    <name evidence="2" type="ORF">I314_05017</name>
</gene>
<sequence>MYAPPGFDSDSSGEETTPPTPAPPPPPKTQFKFRSLFTSTKKLEARAPRRAEGLKKDEEKESPGPMKKRVRIFAGELLGFWQKGSKVEGLMTTTGEKIEPEPPSLEEIKQEIECHATNKNTDLEPKADSVSQGMNEGSSANDAEPEKKIDLPAPEAIIVIDRKFDRPIDTEPAQETHAPQHRPSHLLPDEQKTVTKLSLPHFTLFDPVISESSRLPLNPYVRKYEAAHNRALKDYKEPRPEQGEKKRWKEKVQSAERRLNEARQALEDTGWEAGIGDDSGDPSPSEKTQYAGYQGENDTTPAADKPAKPNSTATDESRPLERLETYVLKYRQSYNIAVKRYRASEDDDERKQRKAIVKETQGKLREAMQALNTASGLRGVSQMVKNEGKVQRGLDKGNGRILDDANENRWPAAEKEASVKKKLDKWKGRAANVGGQVEEPKKRTKEDQEEVGQHLQKVPMEISPSAQEPIYEILMDENVVENGGNVNPSLQNRNFGDQRFSNINRSAIERRDKKLIKETLIEAKWAQVLRLASSPQLPSNATAEPNKAIVHCKIKYAAVAESSTEASLNQEGKQVKMEETDRVKKKKVKALMSEDEAGEQASKAKDVSKEVRCSATKSFSDMKEVEATASMPKHKARGAPAATAYDRQLRNKEADRLKNKVQSVKDENESSQAGVGEGKKETIKGDGDPLVKKLKEYNTQVEAVDIETLLELAKVKYSKKAKVEKQALIVQTMIKAMDKKNNECKRRAVADKTEENSKTGKDEMGSMEKAQILSRGMILEEVEQAFGQVKEERQTEKTNNSTREEEESRQCPPSGCEIATSCKKWAPLHVTKGKTTANNSVRSRPANAIRHPSVPLDVRRWLDGEGPEELTWSKMLVSLAKCVDLCNTILYSLQCDTLANSNHVGIILSRLIDHLLRQQDLVDSVRKLAGHGHDAQLKEFMEHLAIIKGFLEKNMSSGLTDYFEREVDKVSKEVERGRQSLDVASLHKIFEFLVAVTEYLTPGVIFIMRKTFDDWQINGFTSKSVIYAIVEVRKKIASIHQMERKERQIEEEEEDKTKGFVGLLDMIITEKKDDGPGILANETPVSTQLTVTEHNDETVASEGQFPLSEKAIVDSPPHKLSDLPHLSDLLHFPHRPLSPSVSRLTPIMLSEDSHSSQPEPIKRTASHKSAANAVNLSHFPLKLSQVTQDSLDDNSSWKRPPVERTKVIGNSSKTPYPAVSSTSNSRRPFPLIIPFQRSGSVDSDISPSWIITFFDLPTFSYDRQRERDQESSLSRYSQSSASSFSSIDNNGTVQSDRLASGLLAQADSRPTPLHHDTRDEVHY</sequence>
<keyword evidence="3" id="KW-1185">Reference proteome</keyword>
<feature type="region of interest" description="Disordered" evidence="1">
    <location>
        <begin position="232"/>
        <end position="320"/>
    </location>
</feature>
<proteinExistence type="predicted"/>
<feature type="region of interest" description="Disordered" evidence="1">
    <location>
        <begin position="1"/>
        <end position="68"/>
    </location>
</feature>
<feature type="region of interest" description="Disordered" evidence="1">
    <location>
        <begin position="786"/>
        <end position="814"/>
    </location>
</feature>
<feature type="compositionally biased region" description="Polar residues" evidence="1">
    <location>
        <begin position="1287"/>
        <end position="1297"/>
    </location>
</feature>
<name>A0ABR5B641_CRYGA</name>
<evidence type="ECO:0000313" key="2">
    <source>
        <dbReference type="EMBL" id="KIR59033.1"/>
    </source>
</evidence>
<organism evidence="2 3">
    <name type="scientific">Cryptococcus bacillisporus CA1873</name>
    <dbReference type="NCBI Taxonomy" id="1296111"/>
    <lineage>
        <taxon>Eukaryota</taxon>
        <taxon>Fungi</taxon>
        <taxon>Dikarya</taxon>
        <taxon>Basidiomycota</taxon>
        <taxon>Agaricomycotina</taxon>
        <taxon>Tremellomycetes</taxon>
        <taxon>Tremellales</taxon>
        <taxon>Cryptococcaceae</taxon>
        <taxon>Cryptococcus</taxon>
        <taxon>Cryptococcus gattii species complex</taxon>
    </lineage>
</organism>
<feature type="compositionally biased region" description="Basic and acidic residues" evidence="1">
    <location>
        <begin position="746"/>
        <end position="766"/>
    </location>
</feature>